<dbReference type="EMBL" id="CAWUPB010000131">
    <property type="protein sequence ID" value="CAK7323746.1"/>
    <property type="molecule type" value="Genomic_DNA"/>
</dbReference>
<sequence>MQMVYLMQMVHADESVCRTWDYLKQHGSKGFINIRPRPTAIAWTIIACYAAFEAAILLPGKRAEGPISPDGNRRVYKLPNIGKTRTYASNPAQYD</sequence>
<name>A0AAV1QQA8_9ROSI</name>
<comment type="caution">
    <text evidence="1">The sequence shown here is derived from an EMBL/GenBank/DDBJ whole genome shotgun (WGS) entry which is preliminary data.</text>
</comment>
<gene>
    <name evidence="1" type="ORF">DCAF_LOCUS1376</name>
</gene>
<evidence type="ECO:0000313" key="2">
    <source>
        <dbReference type="Proteomes" id="UP001314170"/>
    </source>
</evidence>
<dbReference type="AlphaFoldDB" id="A0AAV1QQA8"/>
<accession>A0AAV1QQA8</accession>
<evidence type="ECO:0000313" key="1">
    <source>
        <dbReference type="EMBL" id="CAK7323746.1"/>
    </source>
</evidence>
<organism evidence="1 2">
    <name type="scientific">Dovyalis caffra</name>
    <dbReference type="NCBI Taxonomy" id="77055"/>
    <lineage>
        <taxon>Eukaryota</taxon>
        <taxon>Viridiplantae</taxon>
        <taxon>Streptophyta</taxon>
        <taxon>Embryophyta</taxon>
        <taxon>Tracheophyta</taxon>
        <taxon>Spermatophyta</taxon>
        <taxon>Magnoliopsida</taxon>
        <taxon>eudicotyledons</taxon>
        <taxon>Gunneridae</taxon>
        <taxon>Pentapetalae</taxon>
        <taxon>rosids</taxon>
        <taxon>fabids</taxon>
        <taxon>Malpighiales</taxon>
        <taxon>Salicaceae</taxon>
        <taxon>Flacourtieae</taxon>
        <taxon>Dovyalis</taxon>
    </lineage>
</organism>
<proteinExistence type="predicted"/>
<keyword evidence="2" id="KW-1185">Reference proteome</keyword>
<protein>
    <submittedName>
        <fullName evidence="1">Uncharacterized protein</fullName>
    </submittedName>
</protein>
<reference evidence="1 2" key="1">
    <citation type="submission" date="2024-01" db="EMBL/GenBank/DDBJ databases">
        <authorList>
            <person name="Waweru B."/>
        </authorList>
    </citation>
    <scope>NUCLEOTIDE SEQUENCE [LARGE SCALE GENOMIC DNA]</scope>
</reference>
<dbReference type="Proteomes" id="UP001314170">
    <property type="component" value="Unassembled WGS sequence"/>
</dbReference>